<comment type="caution">
    <text evidence="1">The sequence shown here is derived from an EMBL/GenBank/DDBJ whole genome shotgun (WGS) entry which is preliminary data.</text>
</comment>
<dbReference type="Proteomes" id="UP000677537">
    <property type="component" value="Unassembled WGS sequence"/>
</dbReference>
<dbReference type="RefSeq" id="WP_209373554.1">
    <property type="nucleotide sequence ID" value="NZ_JAGIZA010000005.1"/>
</dbReference>
<evidence type="ECO:0000313" key="1">
    <source>
        <dbReference type="EMBL" id="MBP0493348.1"/>
    </source>
</evidence>
<reference evidence="1" key="1">
    <citation type="submission" date="2021-03" db="EMBL/GenBank/DDBJ databases">
        <authorList>
            <person name="So Y."/>
        </authorList>
    </citation>
    <scope>NUCLEOTIDE SEQUENCE</scope>
    <source>
        <strain evidence="1">SG15</strain>
    </source>
</reference>
<protein>
    <submittedName>
        <fullName evidence="1">Uncharacterized protein</fullName>
    </submittedName>
</protein>
<name>A0A940S7Q8_9PROT</name>
<sequence length="99" mass="10157">MAAMIARALAHHPGAPHRAALDCASAPGLALDALRQGWRLLVLDPAHPAFPAVRAAAEEVGAALLPEPPEALDLSRLDLGKPGGLAILARHLGVSVTEL</sequence>
<proteinExistence type="predicted"/>
<dbReference type="EMBL" id="JAGIZA010000005">
    <property type="protein sequence ID" value="MBP0493348.1"/>
    <property type="molecule type" value="Genomic_DNA"/>
</dbReference>
<gene>
    <name evidence="1" type="ORF">J5Y10_11230</name>
</gene>
<accession>A0A940S7Q8</accession>
<dbReference type="AlphaFoldDB" id="A0A940S7Q8"/>
<organism evidence="1 2">
    <name type="scientific">Roseomonas indoligenes</name>
    <dbReference type="NCBI Taxonomy" id="2820811"/>
    <lineage>
        <taxon>Bacteria</taxon>
        <taxon>Pseudomonadati</taxon>
        <taxon>Pseudomonadota</taxon>
        <taxon>Alphaproteobacteria</taxon>
        <taxon>Acetobacterales</taxon>
        <taxon>Roseomonadaceae</taxon>
        <taxon>Roseomonas</taxon>
    </lineage>
</organism>
<evidence type="ECO:0000313" key="2">
    <source>
        <dbReference type="Proteomes" id="UP000677537"/>
    </source>
</evidence>
<keyword evidence="2" id="KW-1185">Reference proteome</keyword>